<evidence type="ECO:0000313" key="4">
    <source>
        <dbReference type="EMBL" id="WRP16891.1"/>
    </source>
</evidence>
<dbReference type="RefSeq" id="WP_324716163.1">
    <property type="nucleotide sequence ID" value="NZ_CP141615.1"/>
</dbReference>
<gene>
    <name evidence="4" type="ORF">U7230_12480</name>
</gene>
<dbReference type="InterPro" id="IPR001119">
    <property type="entry name" value="SLH_dom"/>
</dbReference>
<feature type="region of interest" description="Disordered" evidence="1">
    <location>
        <begin position="193"/>
        <end position="218"/>
    </location>
</feature>
<feature type="domain" description="SLH" evidence="3">
    <location>
        <begin position="47"/>
        <end position="110"/>
    </location>
</feature>
<feature type="signal peptide" evidence="2">
    <location>
        <begin position="1"/>
        <end position="23"/>
    </location>
</feature>
<feature type="region of interest" description="Disordered" evidence="1">
    <location>
        <begin position="234"/>
        <end position="258"/>
    </location>
</feature>
<feature type="compositionally biased region" description="Low complexity" evidence="1">
    <location>
        <begin position="195"/>
        <end position="218"/>
    </location>
</feature>
<proteinExistence type="predicted"/>
<keyword evidence="2" id="KW-0732">Signal</keyword>
<evidence type="ECO:0000256" key="1">
    <source>
        <dbReference type="SAM" id="MobiDB-lite"/>
    </source>
</evidence>
<dbReference type="PROSITE" id="PS51272">
    <property type="entry name" value="SLH"/>
    <property type="match status" value="1"/>
</dbReference>
<sequence>MHGVARRVACAWLLLSSVGVLPAAPAGGAGVALASAPSTTAWPGVAVYGPLAEVPAGHWVYSALESLIRSGLVVEYSPGLFDQERTISRYEAAMLVVDAFRRFGLARPQTQGPAGSFTVLDPRGLLDKAGVDSGQEVALADVLARLGQELAPELMVLGYAIPGQDGRLPEGAVAARPLTVSPGAAWMIQQTTTKGPAAGRPAAPASEGGSGRAESGSALAPVTVDPAAPDVAAAGKPLLEPTPAGGTSTPVSRPEPVVSVTPSYRLSLGSTAPGRWDADARLSVNPKDGAAEGYGAVLMRGGDQWLWARVGPIPSPLGQSYALRDDDGTLSLQGIEARLLGNGGRTSLMVAREATDGLVPSPAGETKASTIAVLDGSLVLSREIVVGAALVRAGSEPDELLGLEKGQTVTSLMGRYSPLPWLSISGEYAQNLWAMPLVSAAMRVGATLRLGDVRLGASVGKVEPGFQSALGQVQPGSEVGVDATIQMGDVQLRAGAGERRPATSPDQADPAPQLLRSVGIRIGSLPGGMVQADYELISVEDLVKGRRATVSVGWGADRTRLSMGVTWAGERDAYASMPPSLEASAAMSYTLTPYASVLLGYKLIDFGDPPGDRRSNAASAQFNLRF</sequence>
<dbReference type="EMBL" id="CP141615">
    <property type="protein sequence ID" value="WRP16891.1"/>
    <property type="molecule type" value="Genomic_DNA"/>
</dbReference>
<reference evidence="4 5" key="1">
    <citation type="journal article" date="2024" name="Front. Microbiol.">
        <title>Novel thermophilic genera Geochorda gen. nov. and Carboxydochorda gen. nov. from the deep terrestrial subsurface reveal the ecophysiological diversity in the class Limnochordia.</title>
        <authorList>
            <person name="Karnachuk O.V."/>
            <person name="Lukina A.P."/>
            <person name="Avakyan M.R."/>
            <person name="Kadnikov V.V."/>
            <person name="Begmatov S."/>
            <person name="Beletsky A.V."/>
            <person name="Vlasova K.G."/>
            <person name="Novikov A.A."/>
            <person name="Shcherbakova V.A."/>
            <person name="Mardanov A.V."/>
            <person name="Ravin N.V."/>
        </authorList>
    </citation>
    <scope>NUCLEOTIDE SEQUENCE [LARGE SCALE GENOMIC DNA]</scope>
    <source>
        <strain evidence="4 5">L945</strain>
    </source>
</reference>
<organism evidence="4 5">
    <name type="scientific">Carboxydichorda subterranea</name>
    <dbReference type="NCBI Taxonomy" id="3109565"/>
    <lineage>
        <taxon>Bacteria</taxon>
        <taxon>Bacillati</taxon>
        <taxon>Bacillota</taxon>
        <taxon>Limnochordia</taxon>
        <taxon>Limnochordales</taxon>
        <taxon>Geochordaceae</taxon>
        <taxon>Carboxydichorda</taxon>
    </lineage>
</organism>
<evidence type="ECO:0000256" key="2">
    <source>
        <dbReference type="SAM" id="SignalP"/>
    </source>
</evidence>
<feature type="chain" id="PRO_5046763354" description="SLH domain-containing protein" evidence="2">
    <location>
        <begin position="24"/>
        <end position="626"/>
    </location>
</feature>
<keyword evidence="5" id="KW-1185">Reference proteome</keyword>
<dbReference type="Proteomes" id="UP001332192">
    <property type="component" value="Chromosome"/>
</dbReference>
<evidence type="ECO:0000259" key="3">
    <source>
        <dbReference type="PROSITE" id="PS51272"/>
    </source>
</evidence>
<evidence type="ECO:0000313" key="5">
    <source>
        <dbReference type="Proteomes" id="UP001332192"/>
    </source>
</evidence>
<accession>A0ABZ1BWH1</accession>
<name>A0ABZ1BWH1_9FIRM</name>
<protein>
    <recommendedName>
        <fullName evidence="3">SLH domain-containing protein</fullName>
    </recommendedName>
</protein>